<evidence type="ECO:0000313" key="1">
    <source>
        <dbReference type="EMBL" id="GBL86895.1"/>
    </source>
</evidence>
<protein>
    <submittedName>
        <fullName evidence="1">Uncharacterized protein</fullName>
    </submittedName>
</protein>
<name>A0A4Y2B6E8_ARAVE</name>
<keyword evidence="2" id="KW-1185">Reference proteome</keyword>
<gene>
    <name evidence="1" type="ORF">AVEN_218646_1</name>
</gene>
<organism evidence="1 2">
    <name type="scientific">Araneus ventricosus</name>
    <name type="common">Orbweaver spider</name>
    <name type="synonym">Epeira ventricosa</name>
    <dbReference type="NCBI Taxonomy" id="182803"/>
    <lineage>
        <taxon>Eukaryota</taxon>
        <taxon>Metazoa</taxon>
        <taxon>Ecdysozoa</taxon>
        <taxon>Arthropoda</taxon>
        <taxon>Chelicerata</taxon>
        <taxon>Arachnida</taxon>
        <taxon>Araneae</taxon>
        <taxon>Araneomorphae</taxon>
        <taxon>Entelegynae</taxon>
        <taxon>Araneoidea</taxon>
        <taxon>Araneidae</taxon>
        <taxon>Araneus</taxon>
    </lineage>
</organism>
<comment type="caution">
    <text evidence="1">The sequence shown here is derived from an EMBL/GenBank/DDBJ whole genome shotgun (WGS) entry which is preliminary data.</text>
</comment>
<dbReference type="EMBL" id="BGPR01000051">
    <property type="protein sequence ID" value="GBL86895.1"/>
    <property type="molecule type" value="Genomic_DNA"/>
</dbReference>
<reference evidence="1 2" key="1">
    <citation type="journal article" date="2019" name="Sci. Rep.">
        <title>Orb-weaving spider Araneus ventricosus genome elucidates the spidroin gene catalogue.</title>
        <authorList>
            <person name="Kono N."/>
            <person name="Nakamura H."/>
            <person name="Ohtoshi R."/>
            <person name="Moran D.A.P."/>
            <person name="Shinohara A."/>
            <person name="Yoshida Y."/>
            <person name="Fujiwara M."/>
            <person name="Mori M."/>
            <person name="Tomita M."/>
            <person name="Arakawa K."/>
        </authorList>
    </citation>
    <scope>NUCLEOTIDE SEQUENCE [LARGE SCALE GENOMIC DNA]</scope>
</reference>
<dbReference type="Proteomes" id="UP000499080">
    <property type="component" value="Unassembled WGS sequence"/>
</dbReference>
<evidence type="ECO:0000313" key="2">
    <source>
        <dbReference type="Proteomes" id="UP000499080"/>
    </source>
</evidence>
<dbReference type="AlphaFoldDB" id="A0A4Y2B6E8"/>
<sequence length="86" mass="9700">MVSWDLEHIKIAGDSNVLSLVWHENFKSRVTVRVLCSSSDDGFKFQDDELIEDKSSGANSSDDEVIQRSFKDAMESIEKLRAPHDG</sequence>
<accession>A0A4Y2B6E8</accession>
<proteinExistence type="predicted"/>